<feature type="transmembrane region" description="Helical" evidence="2">
    <location>
        <begin position="501"/>
        <end position="524"/>
    </location>
</feature>
<protein>
    <recommendedName>
        <fullName evidence="1 2">Ferrous iron transport protein B</fullName>
    </recommendedName>
</protein>
<accession>A0ABP9U4Q0</accession>
<evidence type="ECO:0000313" key="4">
    <source>
        <dbReference type="EMBL" id="GAA5414338.1"/>
    </source>
</evidence>
<keyword evidence="2" id="KW-1133">Transmembrane helix</keyword>
<proteinExistence type="inferred from homology"/>
<dbReference type="InterPro" id="IPR011642">
    <property type="entry name" value="Gate_dom"/>
</dbReference>
<reference evidence="4" key="1">
    <citation type="submission" date="2024-02" db="EMBL/GenBank/DDBJ databases">
        <title>Draft genome sequence of new strains in genus Ureaplasma.</title>
        <authorList>
            <person name="Nakajima Y."/>
            <person name="Segawa T."/>
        </authorList>
    </citation>
    <scope>NUCLEOTIDE SEQUENCE [LARGE SCALE GENOMIC DNA]</scope>
    <source>
        <strain evidence="4">OM1</strain>
    </source>
</reference>
<feature type="transmembrane region" description="Helical" evidence="2">
    <location>
        <begin position="749"/>
        <end position="772"/>
    </location>
</feature>
<evidence type="ECO:0000256" key="2">
    <source>
        <dbReference type="RuleBase" id="RU362098"/>
    </source>
</evidence>
<dbReference type="InterPro" id="IPR027417">
    <property type="entry name" value="P-loop_NTPase"/>
</dbReference>
<dbReference type="InterPro" id="IPR030389">
    <property type="entry name" value="G_FEOB_dom"/>
</dbReference>
<keyword evidence="2" id="KW-0342">GTP-binding</keyword>
<dbReference type="NCBIfam" id="TIGR00437">
    <property type="entry name" value="feoB"/>
    <property type="match status" value="1"/>
</dbReference>
<dbReference type="PROSITE" id="PS51711">
    <property type="entry name" value="G_FEOB"/>
    <property type="match status" value="1"/>
</dbReference>
<dbReference type="EMBL" id="BAABQM010000001">
    <property type="protein sequence ID" value="GAA5414338.1"/>
    <property type="molecule type" value="Genomic_DNA"/>
</dbReference>
<keyword evidence="2" id="KW-0406">Ion transport</keyword>
<feature type="transmembrane region" description="Helical" evidence="2">
    <location>
        <begin position="717"/>
        <end position="737"/>
    </location>
</feature>
<keyword evidence="2" id="KW-0547">Nucleotide-binding</keyword>
<feature type="transmembrane region" description="Helical" evidence="2">
    <location>
        <begin position="679"/>
        <end position="705"/>
    </location>
</feature>
<gene>
    <name evidence="4" type="primary">feoB</name>
    <name evidence="4" type="ORF">UREOM_0490</name>
</gene>
<dbReference type="Pfam" id="PF02421">
    <property type="entry name" value="FeoB_N"/>
    <property type="match status" value="1"/>
</dbReference>
<keyword evidence="5" id="KW-1185">Reference proteome</keyword>
<comment type="similarity">
    <text evidence="2">Belongs to the TRAFAC class TrmE-Era-EngA-EngB-Septin-like GTPase superfamily. FeoB GTPase (TC 9.A.8) family.</text>
</comment>
<dbReference type="InterPro" id="IPR050860">
    <property type="entry name" value="FeoB_GTPase"/>
</dbReference>
<feature type="transmembrane region" description="Helical" evidence="2">
    <location>
        <begin position="793"/>
        <end position="818"/>
    </location>
</feature>
<dbReference type="SUPFAM" id="SSF52540">
    <property type="entry name" value="P-loop containing nucleoside triphosphate hydrolases"/>
    <property type="match status" value="1"/>
</dbReference>
<feature type="transmembrane region" description="Helical" evidence="2">
    <location>
        <begin position="393"/>
        <end position="417"/>
    </location>
</feature>
<evidence type="ECO:0000313" key="5">
    <source>
        <dbReference type="Proteomes" id="UP001449582"/>
    </source>
</evidence>
<evidence type="ECO:0000256" key="1">
    <source>
        <dbReference type="NCBIfam" id="TIGR00437"/>
    </source>
</evidence>
<dbReference type="PANTHER" id="PTHR43185:SF2">
    <property type="entry name" value="FERROUS IRON TRANSPORT PROTEIN B"/>
    <property type="match status" value="1"/>
</dbReference>
<keyword evidence="2" id="KW-0408">Iron</keyword>
<keyword evidence="2" id="KW-0812">Transmembrane</keyword>
<keyword evidence="2" id="KW-0813">Transport</keyword>
<dbReference type="InterPro" id="IPR003373">
    <property type="entry name" value="Fe2_transport_prot-B"/>
</dbReference>
<keyword evidence="2" id="KW-0472">Membrane</keyword>
<dbReference type="Proteomes" id="UP001449582">
    <property type="component" value="Unassembled WGS sequence"/>
</dbReference>
<dbReference type="RefSeq" id="WP_353289503.1">
    <property type="nucleotide sequence ID" value="NZ_BAABQM010000001.1"/>
</dbReference>
<evidence type="ECO:0000259" key="3">
    <source>
        <dbReference type="PROSITE" id="PS51711"/>
    </source>
</evidence>
<sequence length="819" mass="91618">MSACCGKETDAIECQHHKQNKLVNLKQKLFGKVAKKPNCHSEDFVVDNPVSDKPQQYLLIGAPNVGKSTLFNKITWQNAPVGNIDRITVSAKAGKLRSDSKIKVIDLPGVYTINPSTKDEEVVIKNLVHGTYNSVLNIIGAPSMKRDLLLTTQLLEAGVVNDIAVNMIDEVPHLNIDAFKLSRKLGVPVHLISAAKNQGIKETVKSLLFDHGKSKVFTITYCDVIEKACQEMVVIMPQFGNLNNKFLALQYMEGNVWLHQKFYDLKIKEDLDAILTKYSIQIADAKVHIRNKRNEFIEMVYNFCLSQKPNVRDKKFERSKKIDKYITNPWIGIPLFIIVVAAIYYIAFGNYAGAWITNQWTDLLSRGQDAIRHAIHSGLWSNEWIQNFVADGLLGGIFTVIGFLPYIIILFFLVSFLEQTGFLARVSLLLDKQLERFGISGKSVVTLITGIGCNIPAVMMARNCHSTKERTIVFLIAPFMSCSARLVVFVWIAQALVNPNLAWLVGLGFTAFSGLFTLLMGLMFSQTMFRNSKTFLLTELPRWRFPDMLLILKKLVLEVWDFIKRVMTIIFIVNIVMFFLMYISPTKGLILNPDYLHESKIDYSNASLLQYISIPFQYLFYPIGLGQDWRFASSLLAAAPAKELAASNLSLMFTGNSDNDNALTAVGLHNALFGQGSDITLPIATIISYLMFFSFYTPCLSTTVVMKKEGGWKKAGIHLITAFAVSYALSLFTYVGIGSVEKCVLEPQAAANGFMIVAWIVFAIALSLIVVPQVYQLIRFTLGQPMYKNYHDGFAALLIAGLGLCIVASVLTLVFIFAY</sequence>
<dbReference type="Pfam" id="PF07670">
    <property type="entry name" value="Gate"/>
    <property type="match status" value="2"/>
</dbReference>
<keyword evidence="2" id="KW-0410">Iron transport</keyword>
<name>A0ABP9U4Q0_9BACT</name>
<comment type="function">
    <text evidence="2">Probable transporter of a GTP-driven Fe(2+) uptake system.</text>
</comment>
<organism evidence="4 5">
    <name type="scientific">Ureaplasma ceti</name>
    <dbReference type="NCBI Taxonomy" id="3119530"/>
    <lineage>
        <taxon>Bacteria</taxon>
        <taxon>Bacillati</taxon>
        <taxon>Mycoplasmatota</taxon>
        <taxon>Mycoplasmoidales</taxon>
        <taxon>Mycoplasmoidaceae</taxon>
        <taxon>Ureaplasma</taxon>
    </lineage>
</organism>
<comment type="caution">
    <text evidence="4">The sequence shown here is derived from an EMBL/GenBank/DDBJ whole genome shotgun (WGS) entry which is preliminary data.</text>
</comment>
<dbReference type="Gene3D" id="3.40.50.300">
    <property type="entry name" value="P-loop containing nucleotide triphosphate hydrolases"/>
    <property type="match status" value="1"/>
</dbReference>
<feature type="transmembrane region" description="Helical" evidence="2">
    <location>
        <begin position="472"/>
        <end position="495"/>
    </location>
</feature>
<feature type="transmembrane region" description="Helical" evidence="2">
    <location>
        <begin position="330"/>
        <end position="348"/>
    </location>
</feature>
<feature type="transmembrane region" description="Helical" evidence="2">
    <location>
        <begin position="437"/>
        <end position="460"/>
    </location>
</feature>
<feature type="transmembrane region" description="Helical" evidence="2">
    <location>
        <begin position="562"/>
        <end position="583"/>
    </location>
</feature>
<comment type="subcellular location">
    <subcellularLocation>
        <location evidence="2">Cell inner membrane</location>
        <topology evidence="2">Multi-pass membrane protein</topology>
    </subcellularLocation>
</comment>
<feature type="domain" description="FeoB-type G" evidence="3">
    <location>
        <begin position="54"/>
        <end position="213"/>
    </location>
</feature>
<dbReference type="PANTHER" id="PTHR43185">
    <property type="entry name" value="FERROUS IRON TRANSPORT PROTEIN B"/>
    <property type="match status" value="1"/>
</dbReference>